<gene>
    <name evidence="1" type="ORF">GKZ28_18015</name>
</gene>
<sequence>MKIFINCMKCLEQFGVPNINFIEAEICDDGIYKTTCNHGHETVTFLQQDKFEVLFDMGAMALIDGYPREAVSSFAASLERFYEFCIKVFLLKRKISMNKFIDTWKLVSNQSERQLGAFYFLYLDILDKIPKSIDKKQIEFRNKVIHKGYIPKYDEVIKYADCVLKYMYDILKELRCFCHEEMQQITLNELTNMNKEFIKDGQITTKISTMCIATIINLAASDECFAKKSFTEAIEDMKEYYLKFYSK</sequence>
<protein>
    <submittedName>
        <fullName evidence="1">Uncharacterized protein</fullName>
    </submittedName>
</protein>
<name>A0A964RQ26_9CLOT</name>
<evidence type="ECO:0000313" key="1">
    <source>
        <dbReference type="EMBL" id="MVX65580.1"/>
    </source>
</evidence>
<reference evidence="1" key="1">
    <citation type="submission" date="2019-12" db="EMBL/GenBank/DDBJ databases">
        <title>Microbes associate with the intestines of laboratory mice.</title>
        <authorList>
            <person name="Navarre W."/>
            <person name="Wong E."/>
        </authorList>
    </citation>
    <scope>NUCLEOTIDE SEQUENCE</scope>
    <source>
        <strain evidence="1">NM79_F5</strain>
    </source>
</reference>
<comment type="caution">
    <text evidence="1">The sequence shown here is derived from an EMBL/GenBank/DDBJ whole genome shotgun (WGS) entry which is preliminary data.</text>
</comment>
<accession>A0A964RQ26</accession>
<proteinExistence type="predicted"/>
<organism evidence="1 2">
    <name type="scientific">Clostridium chromiireducens</name>
    <dbReference type="NCBI Taxonomy" id="225345"/>
    <lineage>
        <taxon>Bacteria</taxon>
        <taxon>Bacillati</taxon>
        <taxon>Bacillota</taxon>
        <taxon>Clostridia</taxon>
        <taxon>Eubacteriales</taxon>
        <taxon>Clostridiaceae</taxon>
        <taxon>Clostridium</taxon>
    </lineage>
</organism>
<dbReference type="EMBL" id="WSRQ01000034">
    <property type="protein sequence ID" value="MVX65580.1"/>
    <property type="molecule type" value="Genomic_DNA"/>
</dbReference>
<dbReference type="RefSeq" id="WP_160360290.1">
    <property type="nucleotide sequence ID" value="NZ_WSRQ01000034.1"/>
</dbReference>
<dbReference type="AlphaFoldDB" id="A0A964RQ26"/>
<dbReference type="Proteomes" id="UP000656077">
    <property type="component" value="Unassembled WGS sequence"/>
</dbReference>
<evidence type="ECO:0000313" key="2">
    <source>
        <dbReference type="Proteomes" id="UP000656077"/>
    </source>
</evidence>